<dbReference type="AntiFam" id="ANF00053">
    <property type="entry name" value="Translation of DNA repeat"/>
</dbReference>
<dbReference type="EMBL" id="CP012603">
    <property type="protein sequence ID" value="ALE41026.1"/>
    <property type="molecule type" value="Genomic_DNA"/>
</dbReference>
<dbReference type="Proteomes" id="UP000056502">
    <property type="component" value="Chromosome I"/>
</dbReference>
<dbReference type="AlphaFoldDB" id="A0A0M4MXC5"/>
<dbReference type="PATRIC" id="fig|1279460.3.peg.3964"/>
<reference evidence="1 2" key="1">
    <citation type="journal article" date="2015" name="Genome Announc.">
        <title>Whole-Genome Sequence of Leptospira interrogans Serovar Hardjo Subtype Hardjoprajitno Strain Norma, Isolated from Cattle in a Leptospirosis Outbreak in Brazil.</title>
        <authorList>
            <person name="Cosate M.R."/>
            <person name="Soares S.C."/>
            <person name="Mendes T.A."/>
            <person name="Raittz R.T."/>
            <person name="Moreira E.C."/>
            <person name="Leite R."/>
            <person name="Fernandes G.R."/>
            <person name="Haddad J.P."/>
            <person name="Ortega J.M."/>
        </authorList>
    </citation>
    <scope>NUCLEOTIDE SEQUENCE [LARGE SCALE GENOMIC DNA]</scope>
    <source>
        <strain evidence="1 2">Norma</strain>
    </source>
</reference>
<sequence length="40" mass="4816">MKNSAVQINKTTSIVYFNKIKTDEKLIFQQLYYITLKNKF</sequence>
<gene>
    <name evidence="1" type="ORF">G436_3883</name>
</gene>
<organism evidence="1">
    <name type="scientific">Leptospira interrogans serovar Hardjo str. Norma</name>
    <dbReference type="NCBI Taxonomy" id="1279460"/>
    <lineage>
        <taxon>Bacteria</taxon>
        <taxon>Pseudomonadati</taxon>
        <taxon>Spirochaetota</taxon>
        <taxon>Spirochaetia</taxon>
        <taxon>Leptospirales</taxon>
        <taxon>Leptospiraceae</taxon>
        <taxon>Leptospira</taxon>
    </lineage>
</organism>
<name>A0A0M4MXC5_LEPIR</name>
<protein>
    <submittedName>
        <fullName evidence="1">Uncharacterized protein</fullName>
    </submittedName>
</protein>
<evidence type="ECO:0000313" key="2">
    <source>
        <dbReference type="Proteomes" id="UP000056502"/>
    </source>
</evidence>
<accession>A0A0M4MXC5</accession>
<evidence type="ECO:0000313" key="1">
    <source>
        <dbReference type="EMBL" id="ALE41026.1"/>
    </source>
</evidence>
<proteinExistence type="predicted"/>